<comment type="caution">
    <text evidence="3">The sequence shown here is derived from an EMBL/GenBank/DDBJ whole genome shotgun (WGS) entry which is preliminary data.</text>
</comment>
<feature type="transmembrane region" description="Helical" evidence="2">
    <location>
        <begin position="6"/>
        <end position="22"/>
    </location>
</feature>
<reference evidence="3" key="1">
    <citation type="submission" date="2020-10" db="EMBL/GenBank/DDBJ databases">
        <title>Bacterium isolated from coastal waters sediment.</title>
        <authorList>
            <person name="Chen R.-J."/>
            <person name="Lu D.-C."/>
            <person name="Zhu K.-L."/>
            <person name="Du Z.-J."/>
        </authorList>
    </citation>
    <scope>NUCLEOTIDE SEQUENCE</scope>
    <source>
        <strain evidence="3">N1Y112</strain>
    </source>
</reference>
<keyword evidence="4" id="KW-1185">Reference proteome</keyword>
<sequence>MDTIVPVIFAIFVAFILFRMTRKSRARKRADLIDAYQFPVKLREKIAETYPHLSEREIAKVIQGLREYFHICNTAGNKMVSMPSQVVDVAWHEFILFTKKYDQFCNQALGRFLHHTPAEAMSTPTMAQKGIKTAWRLSCAREQVPPKNPTRLPLLFALDAELGIPDGFTYALNCKRTDQSSGHPYCASHIGCSSGSSAGEGGDSDSGCSGGCGGD</sequence>
<name>A0A8J7K0N2_9GAMM</name>
<keyword evidence="2" id="KW-0812">Transmembrane</keyword>
<dbReference type="EMBL" id="JADEYS010000026">
    <property type="protein sequence ID" value="MBE9399374.1"/>
    <property type="molecule type" value="Genomic_DNA"/>
</dbReference>
<organism evidence="3 4">
    <name type="scientific">Pontibacterium sinense</name>
    <dbReference type="NCBI Taxonomy" id="2781979"/>
    <lineage>
        <taxon>Bacteria</taxon>
        <taxon>Pseudomonadati</taxon>
        <taxon>Pseudomonadota</taxon>
        <taxon>Gammaproteobacteria</taxon>
        <taxon>Oceanospirillales</taxon>
        <taxon>Oceanospirillaceae</taxon>
        <taxon>Pontibacterium</taxon>
    </lineage>
</organism>
<protein>
    <submittedName>
        <fullName evidence="3">Uncharacterized protein</fullName>
    </submittedName>
</protein>
<accession>A0A8J7K0N2</accession>
<gene>
    <name evidence="3" type="ORF">IOQ59_19095</name>
</gene>
<dbReference type="AlphaFoldDB" id="A0A8J7K0N2"/>
<evidence type="ECO:0000256" key="1">
    <source>
        <dbReference type="SAM" id="MobiDB-lite"/>
    </source>
</evidence>
<proteinExistence type="predicted"/>
<evidence type="ECO:0000313" key="3">
    <source>
        <dbReference type="EMBL" id="MBE9399374.1"/>
    </source>
</evidence>
<dbReference type="InterPro" id="IPR017008">
    <property type="entry name" value="UCP032817-like"/>
</dbReference>
<feature type="region of interest" description="Disordered" evidence="1">
    <location>
        <begin position="195"/>
        <end position="215"/>
    </location>
</feature>
<dbReference type="PIRSF" id="PIRSF032817">
    <property type="entry name" value="UCP032817"/>
    <property type="match status" value="1"/>
</dbReference>
<evidence type="ECO:0000313" key="4">
    <source>
        <dbReference type="Proteomes" id="UP000640333"/>
    </source>
</evidence>
<keyword evidence="2" id="KW-1133">Transmembrane helix</keyword>
<evidence type="ECO:0000256" key="2">
    <source>
        <dbReference type="SAM" id="Phobius"/>
    </source>
</evidence>
<dbReference type="RefSeq" id="WP_193955069.1">
    <property type="nucleotide sequence ID" value="NZ_JADEYS010000026.1"/>
</dbReference>
<dbReference type="Proteomes" id="UP000640333">
    <property type="component" value="Unassembled WGS sequence"/>
</dbReference>
<keyword evidence="2" id="KW-0472">Membrane</keyword>